<keyword evidence="2" id="KW-1185">Reference proteome</keyword>
<dbReference type="EMBL" id="BPLQ01009569">
    <property type="protein sequence ID" value="GIY44768.1"/>
    <property type="molecule type" value="Genomic_DNA"/>
</dbReference>
<organism evidence="1 2">
    <name type="scientific">Caerostris darwini</name>
    <dbReference type="NCBI Taxonomy" id="1538125"/>
    <lineage>
        <taxon>Eukaryota</taxon>
        <taxon>Metazoa</taxon>
        <taxon>Ecdysozoa</taxon>
        <taxon>Arthropoda</taxon>
        <taxon>Chelicerata</taxon>
        <taxon>Arachnida</taxon>
        <taxon>Araneae</taxon>
        <taxon>Araneomorphae</taxon>
        <taxon>Entelegynae</taxon>
        <taxon>Araneoidea</taxon>
        <taxon>Araneidae</taxon>
        <taxon>Caerostris</taxon>
    </lineage>
</organism>
<reference evidence="1 2" key="1">
    <citation type="submission" date="2021-06" db="EMBL/GenBank/DDBJ databases">
        <title>Caerostris darwini draft genome.</title>
        <authorList>
            <person name="Kono N."/>
            <person name="Arakawa K."/>
        </authorList>
    </citation>
    <scope>NUCLEOTIDE SEQUENCE [LARGE SCALE GENOMIC DNA]</scope>
</reference>
<proteinExistence type="predicted"/>
<evidence type="ECO:0000313" key="2">
    <source>
        <dbReference type="Proteomes" id="UP001054837"/>
    </source>
</evidence>
<evidence type="ECO:0000313" key="1">
    <source>
        <dbReference type="EMBL" id="GIY44768.1"/>
    </source>
</evidence>
<name>A0AAV4TDM7_9ARAC</name>
<comment type="caution">
    <text evidence="1">The sequence shown here is derived from an EMBL/GenBank/DDBJ whole genome shotgun (WGS) entry which is preliminary data.</text>
</comment>
<protein>
    <submittedName>
        <fullName evidence="1">Uncharacterized protein</fullName>
    </submittedName>
</protein>
<dbReference type="Proteomes" id="UP001054837">
    <property type="component" value="Unassembled WGS sequence"/>
</dbReference>
<dbReference type="AlphaFoldDB" id="A0AAV4TDM7"/>
<sequence length="95" mass="10899">MPKLDGHYVILTPRSPVSYEVANLDSPDTIIETCHVSTLKPFTDVEPIIIALLRKRRRRKKSVSNTSRNLEAGGEDVKLRFPSMRFRMEIFLISV</sequence>
<gene>
    <name evidence="1" type="ORF">CDAR_219531</name>
</gene>
<accession>A0AAV4TDM7</accession>